<dbReference type="HOGENOM" id="CLU_2468144_0_0_12"/>
<dbReference type="RefSeq" id="WP_014801509.1">
    <property type="nucleotide sequence ID" value="NC_018020.1"/>
</dbReference>
<dbReference type="Proteomes" id="UP000006048">
    <property type="component" value="Chromosome"/>
</dbReference>
<sequence>MKTTIQIPDDIWRKLNIEAAENHQKGFSGIVAEAVESYLKRKDRARHLNERRKRRQIAGELFGSLSSAEAVDELSNLRERRKQWHTNS</sequence>
<dbReference type="AlphaFoldDB" id="I4B132"/>
<proteinExistence type="predicted"/>
<accession>I4B132</accession>
<evidence type="ECO:0000313" key="1">
    <source>
        <dbReference type="EMBL" id="AFM10989.1"/>
    </source>
</evidence>
<dbReference type="KEGG" id="tpx:Turpa_0329"/>
<evidence type="ECO:0000313" key="2">
    <source>
        <dbReference type="Proteomes" id="UP000006048"/>
    </source>
</evidence>
<name>I4B132_TURPD</name>
<organism evidence="1 2">
    <name type="scientific">Turneriella parva (strain ATCC BAA-1111 / DSM 21527 / NCTC 11395 / H)</name>
    <name type="common">Leptospira parva</name>
    <dbReference type="NCBI Taxonomy" id="869212"/>
    <lineage>
        <taxon>Bacteria</taxon>
        <taxon>Pseudomonadati</taxon>
        <taxon>Spirochaetota</taxon>
        <taxon>Spirochaetia</taxon>
        <taxon>Leptospirales</taxon>
        <taxon>Leptospiraceae</taxon>
        <taxon>Turneriella</taxon>
    </lineage>
</organism>
<dbReference type="STRING" id="869212.Turpa_0329"/>
<protein>
    <submittedName>
        <fullName evidence="1">Uncharacterized protein</fullName>
    </submittedName>
</protein>
<dbReference type="EMBL" id="CP002959">
    <property type="protein sequence ID" value="AFM10989.1"/>
    <property type="molecule type" value="Genomic_DNA"/>
</dbReference>
<reference evidence="1 2" key="1">
    <citation type="submission" date="2012-06" db="EMBL/GenBank/DDBJ databases">
        <title>The complete chromosome of genome of Turneriella parva DSM 21527.</title>
        <authorList>
            <consortium name="US DOE Joint Genome Institute (JGI-PGF)"/>
            <person name="Lucas S."/>
            <person name="Han J."/>
            <person name="Lapidus A."/>
            <person name="Bruce D."/>
            <person name="Goodwin L."/>
            <person name="Pitluck S."/>
            <person name="Peters L."/>
            <person name="Kyrpides N."/>
            <person name="Mavromatis K."/>
            <person name="Ivanova N."/>
            <person name="Mikhailova N."/>
            <person name="Chertkov O."/>
            <person name="Detter J.C."/>
            <person name="Tapia R."/>
            <person name="Han C."/>
            <person name="Land M."/>
            <person name="Hauser L."/>
            <person name="Markowitz V."/>
            <person name="Cheng J.-F."/>
            <person name="Hugenholtz P."/>
            <person name="Woyke T."/>
            <person name="Wu D."/>
            <person name="Gronow S."/>
            <person name="Wellnitz S."/>
            <person name="Brambilla E."/>
            <person name="Klenk H.-P."/>
            <person name="Eisen J.A."/>
        </authorList>
    </citation>
    <scope>NUCLEOTIDE SEQUENCE [LARGE SCALE GENOMIC DNA]</scope>
    <source>
        <strain evidence="2">ATCC BAA-1111 / DSM 21527 / NCTC 11395 / H</strain>
    </source>
</reference>
<gene>
    <name evidence="1" type="ordered locus">Turpa_0329</name>
</gene>
<keyword evidence="2" id="KW-1185">Reference proteome</keyword>